<dbReference type="WBParaSite" id="SSLN_0001451001-mRNA-1">
    <property type="protein sequence ID" value="SSLN_0001451001-mRNA-1"/>
    <property type="gene ID" value="SSLN_0001451001"/>
</dbReference>
<evidence type="ECO:0000313" key="1">
    <source>
        <dbReference type="EMBL" id="VDM00364.1"/>
    </source>
</evidence>
<reference evidence="3" key="1">
    <citation type="submission" date="2016-06" db="UniProtKB">
        <authorList>
            <consortium name="WormBaseParasite"/>
        </authorList>
    </citation>
    <scope>IDENTIFICATION</scope>
</reference>
<dbReference type="Proteomes" id="UP000275846">
    <property type="component" value="Unassembled WGS sequence"/>
</dbReference>
<gene>
    <name evidence="1" type="ORF">SSLN_LOCUS13978</name>
</gene>
<evidence type="ECO:0000313" key="3">
    <source>
        <dbReference type="WBParaSite" id="SSLN_0001451001-mRNA-1"/>
    </source>
</evidence>
<protein>
    <submittedName>
        <fullName evidence="1 3">Uncharacterized protein</fullName>
    </submittedName>
</protein>
<accession>A0A183TBY0</accession>
<keyword evidence="2" id="KW-1185">Reference proteome</keyword>
<dbReference type="EMBL" id="UYSU01038539">
    <property type="protein sequence ID" value="VDM00364.1"/>
    <property type="molecule type" value="Genomic_DNA"/>
</dbReference>
<reference evidence="1 2" key="2">
    <citation type="submission" date="2018-11" db="EMBL/GenBank/DDBJ databases">
        <authorList>
            <consortium name="Pathogen Informatics"/>
        </authorList>
    </citation>
    <scope>NUCLEOTIDE SEQUENCE [LARGE SCALE GENOMIC DNA]</scope>
    <source>
        <strain evidence="1 2">NST_G2</strain>
    </source>
</reference>
<organism evidence="3">
    <name type="scientific">Schistocephalus solidus</name>
    <name type="common">Tapeworm</name>
    <dbReference type="NCBI Taxonomy" id="70667"/>
    <lineage>
        <taxon>Eukaryota</taxon>
        <taxon>Metazoa</taxon>
        <taxon>Spiralia</taxon>
        <taxon>Lophotrochozoa</taxon>
        <taxon>Platyhelminthes</taxon>
        <taxon>Cestoda</taxon>
        <taxon>Eucestoda</taxon>
        <taxon>Diphyllobothriidea</taxon>
        <taxon>Diphyllobothriidae</taxon>
        <taxon>Schistocephalus</taxon>
    </lineage>
</organism>
<proteinExistence type="predicted"/>
<evidence type="ECO:0000313" key="2">
    <source>
        <dbReference type="Proteomes" id="UP000275846"/>
    </source>
</evidence>
<sequence length="68" mass="7464">MAKFYKNLHRLQATVPNKDKMIVPGDFSPREGTDYGTWAPERSVVTGAASATATAVFFCIPARNIISF</sequence>
<dbReference type="AlphaFoldDB" id="A0A183TBY0"/>
<name>A0A183TBY0_SCHSO</name>